<organism evidence="8 9">
    <name type="scientific">Limimaricola cinnabarinus LL-001</name>
    <dbReference type="NCBI Taxonomy" id="1337093"/>
    <lineage>
        <taxon>Bacteria</taxon>
        <taxon>Pseudomonadati</taxon>
        <taxon>Pseudomonadota</taxon>
        <taxon>Alphaproteobacteria</taxon>
        <taxon>Rhodobacterales</taxon>
        <taxon>Paracoccaceae</taxon>
        <taxon>Limimaricola</taxon>
    </lineage>
</organism>
<dbReference type="GO" id="GO:0005524">
    <property type="term" value="F:ATP binding"/>
    <property type="evidence" value="ECO:0007669"/>
    <property type="project" value="UniProtKB-KW"/>
</dbReference>
<dbReference type="InterPro" id="IPR005895">
    <property type="entry name" value="ABC_transptr_haem_export_CcmA"/>
</dbReference>
<dbReference type="eggNOG" id="COG4133">
    <property type="taxonomic scope" value="Bacteria"/>
</dbReference>
<dbReference type="PANTHER" id="PTHR43499:SF1">
    <property type="entry name" value="ABC TRANSPORTER I FAMILY MEMBER 1"/>
    <property type="match status" value="1"/>
</dbReference>
<feature type="domain" description="ABC transporter" evidence="7">
    <location>
        <begin position="1"/>
        <end position="196"/>
    </location>
</feature>
<evidence type="ECO:0000256" key="3">
    <source>
        <dbReference type="ARBA" id="ARBA00022748"/>
    </source>
</evidence>
<keyword evidence="2" id="KW-0547">Nucleotide-binding</keyword>
<protein>
    <submittedName>
        <fullName evidence="8">ABC transporter</fullName>
    </submittedName>
</protein>
<proteinExistence type="predicted"/>
<name>U2Z1L3_9RHOB</name>
<keyword evidence="4" id="KW-0067">ATP-binding</keyword>
<dbReference type="NCBIfam" id="TIGR01189">
    <property type="entry name" value="ccmA"/>
    <property type="match status" value="1"/>
</dbReference>
<dbReference type="GO" id="GO:0016887">
    <property type="term" value="F:ATP hydrolysis activity"/>
    <property type="evidence" value="ECO:0007669"/>
    <property type="project" value="InterPro"/>
</dbReference>
<keyword evidence="6" id="KW-0472">Membrane</keyword>
<evidence type="ECO:0000313" key="9">
    <source>
        <dbReference type="Proteomes" id="UP000016566"/>
    </source>
</evidence>
<keyword evidence="3" id="KW-0201">Cytochrome c-type biogenesis</keyword>
<evidence type="ECO:0000313" key="8">
    <source>
        <dbReference type="EMBL" id="GAD54962.1"/>
    </source>
</evidence>
<evidence type="ECO:0000256" key="5">
    <source>
        <dbReference type="ARBA" id="ARBA00022967"/>
    </source>
</evidence>
<dbReference type="PROSITE" id="PS50893">
    <property type="entry name" value="ABC_TRANSPORTER_2"/>
    <property type="match status" value="1"/>
</dbReference>
<dbReference type="STRING" id="1337093.MBELCI_1014"/>
<accession>U2Z1L3</accession>
<dbReference type="Gene3D" id="3.40.50.300">
    <property type="entry name" value="P-loop containing nucleotide triphosphate hydrolases"/>
    <property type="match status" value="1"/>
</dbReference>
<dbReference type="InterPro" id="IPR003593">
    <property type="entry name" value="AAA+_ATPase"/>
</dbReference>
<gene>
    <name evidence="8" type="ORF">MBELCI_1014</name>
</gene>
<dbReference type="GO" id="GO:0022857">
    <property type="term" value="F:transmembrane transporter activity"/>
    <property type="evidence" value="ECO:0007669"/>
    <property type="project" value="InterPro"/>
</dbReference>
<dbReference type="SMART" id="SM00382">
    <property type="entry name" value="AAA"/>
    <property type="match status" value="1"/>
</dbReference>
<keyword evidence="1" id="KW-0813">Transport</keyword>
<reference evidence="8" key="1">
    <citation type="journal article" date="2013" name="Genome Announc.">
        <title>Draft Genome Sequence of Loktanella cinnabarina LL-001T, Isolated from Deep-Sea Floor Sediment.</title>
        <authorList>
            <person name="Nishi S."/>
            <person name="Tsubouchi T."/>
            <person name="Takaki Y."/>
            <person name="Koyanagi R."/>
            <person name="Satoh N."/>
            <person name="Maruyama T."/>
            <person name="Hatada Y."/>
        </authorList>
    </citation>
    <scope>NUCLEOTIDE SEQUENCE [LARGE SCALE GENOMIC DNA]</scope>
    <source>
        <strain evidence="8">LL-001</strain>
    </source>
</reference>
<dbReference type="InterPro" id="IPR027417">
    <property type="entry name" value="P-loop_NTPase"/>
</dbReference>
<dbReference type="GO" id="GO:0017004">
    <property type="term" value="P:cytochrome complex assembly"/>
    <property type="evidence" value="ECO:0007669"/>
    <property type="project" value="UniProtKB-KW"/>
</dbReference>
<dbReference type="EMBL" id="BATB01000008">
    <property type="protein sequence ID" value="GAD54962.1"/>
    <property type="molecule type" value="Genomic_DNA"/>
</dbReference>
<sequence length="196" mass="20895">MERGGMPVLTGVSFRLAPGQGLVLRGANGIGKTTLLRTIAGLQPQLSGSIEGAGERAGYASHADGIKPALTVTETLQFWADLYRSTLPEEVFDLFDLADLRDRSAGTLSAGQGRRLGLARLAVISREVLLLDEPTVSLDAFSVKRFASFLRDHHLARGGIAVIATHIDLGLDLPEMDLTPYRAAPEARGGSDEAFL</sequence>
<evidence type="ECO:0000256" key="2">
    <source>
        <dbReference type="ARBA" id="ARBA00022741"/>
    </source>
</evidence>
<dbReference type="Proteomes" id="UP000016566">
    <property type="component" value="Unassembled WGS sequence"/>
</dbReference>
<dbReference type="AlphaFoldDB" id="U2Z1L3"/>
<dbReference type="InterPro" id="IPR003439">
    <property type="entry name" value="ABC_transporter-like_ATP-bd"/>
</dbReference>
<keyword evidence="5" id="KW-1278">Translocase</keyword>
<evidence type="ECO:0000259" key="7">
    <source>
        <dbReference type="PROSITE" id="PS50893"/>
    </source>
</evidence>
<dbReference type="SUPFAM" id="SSF52540">
    <property type="entry name" value="P-loop containing nucleoside triphosphate hydrolases"/>
    <property type="match status" value="1"/>
</dbReference>
<evidence type="ECO:0000256" key="1">
    <source>
        <dbReference type="ARBA" id="ARBA00022448"/>
    </source>
</evidence>
<keyword evidence="9" id="KW-1185">Reference proteome</keyword>
<comment type="caution">
    <text evidence="8">The sequence shown here is derived from an EMBL/GenBank/DDBJ whole genome shotgun (WGS) entry which is preliminary data.</text>
</comment>
<evidence type="ECO:0000256" key="6">
    <source>
        <dbReference type="ARBA" id="ARBA00023136"/>
    </source>
</evidence>
<evidence type="ECO:0000256" key="4">
    <source>
        <dbReference type="ARBA" id="ARBA00022840"/>
    </source>
</evidence>
<dbReference type="PANTHER" id="PTHR43499">
    <property type="entry name" value="ABC TRANSPORTER I FAMILY MEMBER 1"/>
    <property type="match status" value="1"/>
</dbReference>
<dbReference type="Pfam" id="PF00005">
    <property type="entry name" value="ABC_tran"/>
    <property type="match status" value="1"/>
</dbReference>